<evidence type="ECO:0000256" key="11">
    <source>
        <dbReference type="SAM" id="Phobius"/>
    </source>
</evidence>
<evidence type="ECO:0000259" key="12">
    <source>
        <dbReference type="Pfam" id="PF00534"/>
    </source>
</evidence>
<evidence type="ECO:0000313" key="16">
    <source>
        <dbReference type="Proteomes" id="UP001358586"/>
    </source>
</evidence>
<dbReference type="InterPro" id="IPR013534">
    <property type="entry name" value="Starch_synth_cat_dom"/>
</dbReference>
<proteinExistence type="inferred from homology"/>
<reference evidence="15 16" key="1">
    <citation type="submission" date="2023-03" db="EMBL/GenBank/DDBJ databases">
        <title>WGS of Gossypium arboreum.</title>
        <authorList>
            <person name="Yu D."/>
        </authorList>
    </citation>
    <scope>NUCLEOTIDE SEQUENCE [LARGE SCALE GENOMIC DNA]</scope>
    <source>
        <tissue evidence="15">Leaf</tissue>
    </source>
</reference>
<dbReference type="InterPro" id="IPR012419">
    <property type="entry name" value="Cas1_AcylTrans_dom"/>
</dbReference>
<feature type="coiled-coil region" evidence="9">
    <location>
        <begin position="740"/>
        <end position="791"/>
    </location>
</feature>
<keyword evidence="11" id="KW-0812">Transmembrane</keyword>
<dbReference type="Pfam" id="PF08323">
    <property type="entry name" value="Glyco_transf_5"/>
    <property type="match status" value="1"/>
</dbReference>
<keyword evidence="8" id="KW-0809">Transit peptide</keyword>
<dbReference type="Proteomes" id="UP001358586">
    <property type="component" value="Chromosome 6"/>
</dbReference>
<dbReference type="Gene3D" id="3.40.50.2000">
    <property type="entry name" value="Glycogen Phosphorylase B"/>
    <property type="match status" value="2"/>
</dbReference>
<keyword evidence="5" id="KW-0328">Glycosyltransferase</keyword>
<evidence type="ECO:0000256" key="5">
    <source>
        <dbReference type="ARBA" id="ARBA00022676"/>
    </source>
</evidence>
<feature type="transmembrane region" description="Helical" evidence="11">
    <location>
        <begin position="201"/>
        <end position="223"/>
    </location>
</feature>
<feature type="transmembrane region" description="Helical" evidence="11">
    <location>
        <begin position="12"/>
        <end position="31"/>
    </location>
</feature>
<protein>
    <recommendedName>
        <fullName evidence="4">starch synthase</fullName>
        <ecNumber evidence="4">2.4.1.21</ecNumber>
    </recommendedName>
</protein>
<dbReference type="NCBIfam" id="TIGR02095">
    <property type="entry name" value="glgA"/>
    <property type="match status" value="1"/>
</dbReference>
<keyword evidence="11" id="KW-1133">Transmembrane helix</keyword>
<evidence type="ECO:0000256" key="10">
    <source>
        <dbReference type="SAM" id="MobiDB-lite"/>
    </source>
</evidence>
<feature type="compositionally biased region" description="Polar residues" evidence="10">
    <location>
        <begin position="663"/>
        <end position="672"/>
    </location>
</feature>
<sequence>MVVSGPITPGQVSFLLGILPVFIAWIYSEFLEYKRSASHSKVHADNNLVESGDEKIKEDDRALLLEGGLTRSTSAKVHSLTIKTNLIRFLTMEDSFLLENRAILRAMAEFGAILVYFYICDRTNLLGESTKKYNRDLFLFLYAILIIVSAMTSLTKHNDKSAFSGKTMQYLSRHQTEEWKGWMQVLFLMYHYFAATEIYNAIRVFIAAYVWMTGFGNFSYYYIRKDFSLARFTQMMWRLNFFVAFCCIVLNNDYMLYYICPMHTLFTLMVYGALGIFNKYNEKPSVMAVKFLACFLVVIFIWEIPGVFEIFWSPLAFLLGYTDPAKPDLPRLHEWQFRSGLDRYIWIIGMIYAYYHPNVEKWMEKLEECEPKRKFSIKASVISVSLFVGYLWYEYIYKLDKVTYNKFHPYTSWIPITVYICLRNSTQQLRNYSLTLFAWLGKITLETYISQFHIWLRSDIPNGQPKWLLSFIPEYPLLNFMLTTAIYVLVSHRLFELTNTLKSAFIPTKENRRLLYNVVAGVAISLCLYCTSLILLQIPRSTCSICFFCYGFNGLSEGNYGNDVDSWKKNVSMFLPSRRRLLPVCCKIQRRNLSSYNRRQGRKPPFERIRPSAKLQPNSDDEFDPEHSVPNNGDMEPSVNCEKTFEDDVDTRGDAEHTDEKNSGTQSASAIETNRDVKHADEQITDSSAQSAVAKASAINGVGAELLSSVQPDNLIGMIKNAERNILLLNQARVHALEDLHKILSEKETLKGEINNLEKRLAEADAQIKFASQEKVHAELLEDQLENLQNELINRGGSGKSELELYENRSKISNEGALLAHDGHVHSLSKEVDSLRTENLALKYDIQALKSMLSNLKNTDKRIVTLENESSFLESSMKELESKLSVSQQESSNISTLKTECKDLWAKVENLQLLLDKATKQADQAILVLQQNQDLRKKVDKLEESLEAATVFKASSEKTQQYNELMQQKIKLLEERLQKSDQEIYSYVQLYQESIKEFRDTLNSLKEESKKRALDEPVDDMPWEFWSCLLLTIDGWVLENKILNSEAVPLREMVWKRDRRICDAYVMCKEKTEDEVISTFLQLISSQASPGLHVIHIAAEMAPVAKVGGLGDVVTGLGKALQKKGHLVEIVLPKYDCMQYDRVRDLRVLDATVYSYFDGKLFQNKVWTGTVEGLPVYFIEPHHPSKFFWRGQYYGEQDDFKRFSFFSRAALELLLQAGKKPDIIHCHDWQTAFVAPLYWDLYFPKGLNSARICFTCHNFEYQGAAPASELASCGLDVQQLNRPDRMQDNSAYDRVNPIKGAIVFSNIVTTVSPTYAQEVRTAEGGKGLHSTLNFHSKKFMGILNGIDTDAWDPATDIFLKVQYTANDLQGKAENKAAMRRHLRLSSADDSQPLVGCITRLVPQKGVHLIRHAIYRTLEMGGQFVLLGSSPVPHIQREFEGIANQFQDHEHIRLILKYDESLSRYIYAASDMFIIPSIFEPCGLTQMIAMRYGSVPIVRKTGGLNDSVFDVDDDTIPYQYRNGFTFTTPDEQGLNGALDRAFNLYNNDSETWQQLVRKDMNIDFSWHSSASQYEELYAKSVARARAATSRT</sequence>
<dbReference type="EC" id="2.4.1.21" evidence="4"/>
<accession>A0ABR0PR55</accession>
<feature type="compositionally biased region" description="Basic and acidic residues" evidence="10">
    <location>
        <begin position="673"/>
        <end position="682"/>
    </location>
</feature>
<comment type="caution">
    <text evidence="15">The sequence shown here is derived from an EMBL/GenBank/DDBJ whole genome shotgun (WGS) entry which is preliminary data.</text>
</comment>
<keyword evidence="11" id="KW-0472">Membrane</keyword>
<evidence type="ECO:0000259" key="13">
    <source>
        <dbReference type="Pfam" id="PF07779"/>
    </source>
</evidence>
<keyword evidence="6" id="KW-0808">Transferase</keyword>
<feature type="transmembrane region" description="Helical" evidence="11">
    <location>
        <begin position="235"/>
        <end position="250"/>
    </location>
</feature>
<feature type="transmembrane region" description="Helical" evidence="11">
    <location>
        <begin position="289"/>
        <end position="315"/>
    </location>
</feature>
<feature type="domain" description="Glycosyl transferase family 1" evidence="12">
    <location>
        <begin position="1387"/>
        <end position="1544"/>
    </location>
</feature>
<feature type="region of interest" description="Disordered" evidence="10">
    <location>
        <begin position="597"/>
        <end position="688"/>
    </location>
</feature>
<feature type="coiled-coil region" evidence="9">
    <location>
        <begin position="908"/>
        <end position="1008"/>
    </location>
</feature>
<evidence type="ECO:0000256" key="9">
    <source>
        <dbReference type="SAM" id="Coils"/>
    </source>
</evidence>
<feature type="coiled-coil region" evidence="9">
    <location>
        <begin position="849"/>
        <end position="883"/>
    </location>
</feature>
<dbReference type="EMBL" id="JARKNE010000006">
    <property type="protein sequence ID" value="KAK5826925.1"/>
    <property type="molecule type" value="Genomic_DNA"/>
</dbReference>
<dbReference type="Pfam" id="PF00534">
    <property type="entry name" value="Glycos_transf_1"/>
    <property type="match status" value="1"/>
</dbReference>
<feature type="domain" description="Cas1p 10 TM acyl transferase" evidence="13">
    <location>
        <begin position="99"/>
        <end position="512"/>
    </location>
</feature>
<dbReference type="PANTHER" id="PTHR46083">
    <property type="match status" value="1"/>
</dbReference>
<feature type="compositionally biased region" description="Basic and acidic residues" evidence="10">
    <location>
        <begin position="643"/>
        <end position="662"/>
    </location>
</feature>
<dbReference type="InterPro" id="IPR011835">
    <property type="entry name" value="GS/SS"/>
</dbReference>
<dbReference type="PANTHER" id="PTHR46083:SF2">
    <property type="entry name" value="STARCH SYNTHASE 4, CHLOROPLASTIC_AMYLOPLASTIC-RELATED"/>
    <property type="match status" value="1"/>
</dbReference>
<dbReference type="Pfam" id="PF07779">
    <property type="entry name" value="Cas1_AcylT"/>
    <property type="match status" value="1"/>
</dbReference>
<evidence type="ECO:0000256" key="4">
    <source>
        <dbReference type="ARBA" id="ARBA00012588"/>
    </source>
</evidence>
<name>A0ABR0PR55_GOSAR</name>
<feature type="transmembrane region" description="Helical" evidence="11">
    <location>
        <begin position="515"/>
        <end position="536"/>
    </location>
</feature>
<feature type="transmembrane region" description="Helical" evidence="11">
    <location>
        <begin position="434"/>
        <end position="456"/>
    </location>
</feature>
<dbReference type="HAMAP" id="MF_00484">
    <property type="entry name" value="Glycogen_synth"/>
    <property type="match status" value="1"/>
</dbReference>
<keyword evidence="16" id="KW-1185">Reference proteome</keyword>
<gene>
    <name evidence="15" type="ORF">PVK06_021858</name>
</gene>
<dbReference type="CDD" id="cd03791">
    <property type="entry name" value="GT5_Glycogen_synthase_DULL1-like"/>
    <property type="match status" value="1"/>
</dbReference>
<evidence type="ECO:0000256" key="3">
    <source>
        <dbReference type="ARBA" id="ARBA00010281"/>
    </source>
</evidence>
<feature type="domain" description="Starch synthase catalytic" evidence="14">
    <location>
        <begin position="1093"/>
        <end position="1333"/>
    </location>
</feature>
<keyword evidence="9" id="KW-0175">Coiled coil</keyword>
<keyword evidence="7" id="KW-0750">Starch biosynthesis</keyword>
<evidence type="ECO:0000256" key="2">
    <source>
        <dbReference type="ARBA" id="ARBA00004727"/>
    </source>
</evidence>
<feature type="transmembrane region" description="Helical" evidence="11">
    <location>
        <begin position="375"/>
        <end position="395"/>
    </location>
</feature>
<evidence type="ECO:0000256" key="1">
    <source>
        <dbReference type="ARBA" id="ARBA00001478"/>
    </source>
</evidence>
<evidence type="ECO:0000256" key="6">
    <source>
        <dbReference type="ARBA" id="ARBA00022679"/>
    </source>
</evidence>
<dbReference type="SUPFAM" id="SSF53756">
    <property type="entry name" value="UDP-Glycosyltransferase/glycogen phosphorylase"/>
    <property type="match status" value="1"/>
</dbReference>
<feature type="transmembrane region" description="Helical" evidence="11">
    <location>
        <begin position="139"/>
        <end position="158"/>
    </location>
</feature>
<comment type="similarity">
    <text evidence="3">Belongs to the glycosyltransferase 1 family. Bacterial/plant glycogen synthase subfamily.</text>
</comment>
<dbReference type="NCBIfam" id="NF001905">
    <property type="entry name" value="PRK00654.2-4"/>
    <property type="match status" value="1"/>
</dbReference>
<evidence type="ECO:0000259" key="14">
    <source>
        <dbReference type="Pfam" id="PF08323"/>
    </source>
</evidence>
<evidence type="ECO:0000256" key="7">
    <source>
        <dbReference type="ARBA" id="ARBA00022922"/>
    </source>
</evidence>
<feature type="transmembrane region" description="Helical" evidence="11">
    <location>
        <begin position="256"/>
        <end position="277"/>
    </location>
</feature>
<comment type="catalytic activity">
    <reaction evidence="1">
        <text>[(1-&gt;4)-alpha-D-glucosyl](n) + ADP-alpha-D-glucose = [(1-&gt;4)-alpha-D-glucosyl](n+1) + ADP + H(+)</text>
        <dbReference type="Rhea" id="RHEA:18189"/>
        <dbReference type="Rhea" id="RHEA-COMP:9584"/>
        <dbReference type="Rhea" id="RHEA-COMP:9587"/>
        <dbReference type="ChEBI" id="CHEBI:15378"/>
        <dbReference type="ChEBI" id="CHEBI:15444"/>
        <dbReference type="ChEBI" id="CHEBI:57498"/>
        <dbReference type="ChEBI" id="CHEBI:456216"/>
        <dbReference type="EC" id="2.4.1.21"/>
    </reaction>
</comment>
<organism evidence="15 16">
    <name type="scientific">Gossypium arboreum</name>
    <name type="common">Tree cotton</name>
    <name type="synonym">Gossypium nanking</name>
    <dbReference type="NCBI Taxonomy" id="29729"/>
    <lineage>
        <taxon>Eukaryota</taxon>
        <taxon>Viridiplantae</taxon>
        <taxon>Streptophyta</taxon>
        <taxon>Embryophyta</taxon>
        <taxon>Tracheophyta</taxon>
        <taxon>Spermatophyta</taxon>
        <taxon>Magnoliopsida</taxon>
        <taxon>eudicotyledons</taxon>
        <taxon>Gunneridae</taxon>
        <taxon>Pentapetalae</taxon>
        <taxon>rosids</taxon>
        <taxon>malvids</taxon>
        <taxon>Malvales</taxon>
        <taxon>Malvaceae</taxon>
        <taxon>Malvoideae</taxon>
        <taxon>Gossypium</taxon>
    </lineage>
</organism>
<feature type="transmembrane region" description="Helical" evidence="11">
    <location>
        <begin position="476"/>
        <end position="495"/>
    </location>
</feature>
<dbReference type="InterPro" id="IPR001296">
    <property type="entry name" value="Glyco_trans_1"/>
</dbReference>
<evidence type="ECO:0000313" key="15">
    <source>
        <dbReference type="EMBL" id="KAK5826925.1"/>
    </source>
</evidence>
<evidence type="ECO:0000256" key="8">
    <source>
        <dbReference type="ARBA" id="ARBA00022946"/>
    </source>
</evidence>
<comment type="pathway">
    <text evidence="2">Glycan biosynthesis; starch biosynthesis.</text>
</comment>